<feature type="transmembrane region" description="Helical" evidence="2">
    <location>
        <begin position="182"/>
        <end position="206"/>
    </location>
</feature>
<feature type="transmembrane region" description="Helical" evidence="2">
    <location>
        <begin position="65"/>
        <end position="86"/>
    </location>
</feature>
<keyword evidence="2" id="KW-0472">Membrane</keyword>
<evidence type="ECO:0000256" key="2">
    <source>
        <dbReference type="SAM" id="Phobius"/>
    </source>
</evidence>
<dbReference type="Proteomes" id="UP000800094">
    <property type="component" value="Unassembled WGS sequence"/>
</dbReference>
<evidence type="ECO:0000313" key="4">
    <source>
        <dbReference type="Proteomes" id="UP000800094"/>
    </source>
</evidence>
<dbReference type="RefSeq" id="XP_033677772.1">
    <property type="nucleotide sequence ID" value="XM_033819688.1"/>
</dbReference>
<keyword evidence="2" id="KW-0812">Transmembrane</keyword>
<name>A0A6A6HYB0_9PLEO</name>
<dbReference type="EMBL" id="ML987207">
    <property type="protein sequence ID" value="KAF2242768.1"/>
    <property type="molecule type" value="Genomic_DNA"/>
</dbReference>
<dbReference type="OrthoDB" id="4156595at2759"/>
<dbReference type="AlphaFoldDB" id="A0A6A6HYB0"/>
<protein>
    <submittedName>
        <fullName evidence="3">Uncharacterized protein</fullName>
    </submittedName>
</protein>
<reference evidence="3" key="1">
    <citation type="journal article" date="2020" name="Stud. Mycol.">
        <title>101 Dothideomycetes genomes: a test case for predicting lifestyles and emergence of pathogens.</title>
        <authorList>
            <person name="Haridas S."/>
            <person name="Albert R."/>
            <person name="Binder M."/>
            <person name="Bloem J."/>
            <person name="Labutti K."/>
            <person name="Salamov A."/>
            <person name="Andreopoulos B."/>
            <person name="Baker S."/>
            <person name="Barry K."/>
            <person name="Bills G."/>
            <person name="Bluhm B."/>
            <person name="Cannon C."/>
            <person name="Castanera R."/>
            <person name="Culley D."/>
            <person name="Daum C."/>
            <person name="Ezra D."/>
            <person name="Gonzalez J."/>
            <person name="Henrissat B."/>
            <person name="Kuo A."/>
            <person name="Liang C."/>
            <person name="Lipzen A."/>
            <person name="Lutzoni F."/>
            <person name="Magnuson J."/>
            <person name="Mondo S."/>
            <person name="Nolan M."/>
            <person name="Ohm R."/>
            <person name="Pangilinan J."/>
            <person name="Park H.-J."/>
            <person name="Ramirez L."/>
            <person name="Alfaro M."/>
            <person name="Sun H."/>
            <person name="Tritt A."/>
            <person name="Yoshinaga Y."/>
            <person name="Zwiers L.-H."/>
            <person name="Turgeon B."/>
            <person name="Goodwin S."/>
            <person name="Spatafora J."/>
            <person name="Crous P."/>
            <person name="Grigoriev I."/>
        </authorList>
    </citation>
    <scope>NUCLEOTIDE SEQUENCE</scope>
    <source>
        <strain evidence="3">CBS 122368</strain>
    </source>
</reference>
<proteinExistence type="predicted"/>
<feature type="region of interest" description="Disordered" evidence="1">
    <location>
        <begin position="131"/>
        <end position="157"/>
    </location>
</feature>
<keyword evidence="2" id="KW-1133">Transmembrane helix</keyword>
<keyword evidence="4" id="KW-1185">Reference proteome</keyword>
<organism evidence="3 4">
    <name type="scientific">Trematosphaeria pertusa</name>
    <dbReference type="NCBI Taxonomy" id="390896"/>
    <lineage>
        <taxon>Eukaryota</taxon>
        <taxon>Fungi</taxon>
        <taxon>Dikarya</taxon>
        <taxon>Ascomycota</taxon>
        <taxon>Pezizomycotina</taxon>
        <taxon>Dothideomycetes</taxon>
        <taxon>Pleosporomycetidae</taxon>
        <taxon>Pleosporales</taxon>
        <taxon>Massarineae</taxon>
        <taxon>Trematosphaeriaceae</taxon>
        <taxon>Trematosphaeria</taxon>
    </lineage>
</organism>
<dbReference type="GeneID" id="54573018"/>
<evidence type="ECO:0000313" key="3">
    <source>
        <dbReference type="EMBL" id="KAF2242768.1"/>
    </source>
</evidence>
<gene>
    <name evidence="3" type="ORF">BU26DRAFT_132684</name>
</gene>
<evidence type="ECO:0000256" key="1">
    <source>
        <dbReference type="SAM" id="MobiDB-lite"/>
    </source>
</evidence>
<feature type="region of interest" description="Disordered" evidence="1">
    <location>
        <begin position="1"/>
        <end position="60"/>
    </location>
</feature>
<accession>A0A6A6HYB0</accession>
<sequence length="213" mass="23957">MDAAHDHHQQQQLPPSPPPSPPTTRRRPKKDADPFFDLGHARTPLPSPSPPASPSNERDEPQEYLITRLILTPLYFTSFLISLFLVNRSDRARRASSASRTSTVFSYLWPSAWIDPEPYQDPVDTTWDRRDSAPHVEPHAAISPRQAEDKGKRKRKSWHLHRNIRKVARLEISDAFEMRGRVMLGIVGSLVGVAVGGCAVVVEISISTSQQKD</sequence>